<dbReference type="Proteomes" id="UP000268094">
    <property type="component" value="Unassembled WGS sequence"/>
</dbReference>
<dbReference type="Gene3D" id="3.10.50.40">
    <property type="match status" value="1"/>
</dbReference>
<dbReference type="InterPro" id="IPR001179">
    <property type="entry name" value="PPIase_FKBP_dom"/>
</dbReference>
<evidence type="ECO:0000313" key="8">
    <source>
        <dbReference type="EMBL" id="RKG75938.1"/>
    </source>
</evidence>
<evidence type="ECO:0000256" key="2">
    <source>
        <dbReference type="ARBA" id="ARBA00006577"/>
    </source>
</evidence>
<feature type="domain" description="PPIase FKBP-type" evidence="7">
    <location>
        <begin position="63"/>
        <end position="151"/>
    </location>
</feature>
<protein>
    <recommendedName>
        <fullName evidence="6">Peptidyl-prolyl cis-trans isomerase</fullName>
        <ecNumber evidence="6">5.2.1.8</ecNumber>
    </recommendedName>
</protein>
<keyword evidence="4 5" id="KW-0413">Isomerase</keyword>
<dbReference type="EMBL" id="RAVZ01000319">
    <property type="protein sequence ID" value="RKG75938.1"/>
    <property type="molecule type" value="Genomic_DNA"/>
</dbReference>
<dbReference type="PROSITE" id="PS51257">
    <property type="entry name" value="PROKAR_LIPOPROTEIN"/>
    <property type="match status" value="1"/>
</dbReference>
<comment type="caution">
    <text evidence="8">The sequence shown here is derived from an EMBL/GenBank/DDBJ whole genome shotgun (WGS) entry which is preliminary data.</text>
</comment>
<dbReference type="InterPro" id="IPR046357">
    <property type="entry name" value="PPIase_dom_sf"/>
</dbReference>
<dbReference type="RefSeq" id="WP_120544575.1">
    <property type="nucleotide sequence ID" value="NZ_RAVZ01000319.1"/>
</dbReference>
<dbReference type="GO" id="GO:0003755">
    <property type="term" value="F:peptidyl-prolyl cis-trans isomerase activity"/>
    <property type="evidence" value="ECO:0007669"/>
    <property type="project" value="UniProtKB-UniRule"/>
</dbReference>
<keyword evidence="3 5" id="KW-0697">Rotamase</keyword>
<evidence type="ECO:0000256" key="3">
    <source>
        <dbReference type="ARBA" id="ARBA00023110"/>
    </source>
</evidence>
<dbReference type="PANTHER" id="PTHR43811:SF19">
    <property type="entry name" value="39 KDA FK506-BINDING NUCLEAR PROTEIN"/>
    <property type="match status" value="1"/>
</dbReference>
<name>A0A3A8HZG7_9BACT</name>
<dbReference type="FunFam" id="3.10.50.40:FF:000006">
    <property type="entry name" value="Peptidyl-prolyl cis-trans isomerase"/>
    <property type="match status" value="1"/>
</dbReference>
<evidence type="ECO:0000259" key="7">
    <source>
        <dbReference type="PROSITE" id="PS50059"/>
    </source>
</evidence>
<dbReference type="PROSITE" id="PS50059">
    <property type="entry name" value="FKBP_PPIASE"/>
    <property type="match status" value="1"/>
</dbReference>
<accession>A0A3A8HZG7</accession>
<evidence type="ECO:0000256" key="5">
    <source>
        <dbReference type="PROSITE-ProRule" id="PRU00277"/>
    </source>
</evidence>
<dbReference type="EC" id="5.2.1.8" evidence="6"/>
<comment type="similarity">
    <text evidence="2 6">Belongs to the FKBP-type PPIase family.</text>
</comment>
<proteinExistence type="inferred from homology"/>
<keyword evidence="9" id="KW-1185">Reference proteome</keyword>
<dbReference type="SUPFAM" id="SSF54534">
    <property type="entry name" value="FKBP-like"/>
    <property type="match status" value="1"/>
</dbReference>
<evidence type="ECO:0000256" key="6">
    <source>
        <dbReference type="RuleBase" id="RU003915"/>
    </source>
</evidence>
<dbReference type="OrthoDB" id="9812109at2"/>
<dbReference type="PANTHER" id="PTHR43811">
    <property type="entry name" value="FKBP-TYPE PEPTIDYL-PROLYL CIS-TRANS ISOMERASE FKPA"/>
    <property type="match status" value="1"/>
</dbReference>
<evidence type="ECO:0000256" key="4">
    <source>
        <dbReference type="ARBA" id="ARBA00023235"/>
    </source>
</evidence>
<dbReference type="Pfam" id="PF00254">
    <property type="entry name" value="FKBP_C"/>
    <property type="match status" value="1"/>
</dbReference>
<sequence>MLRSLLLCAVLALAGCGDSSSGDPAKVTYADSLGVDLAAMNKSESGLYTQDLTVGTGAEAVSGKIVQVHYSGWLPDGTLFDSSIPRGQPFSFNLGQGRVIEGWDEGVVGMRVGGKRKLVIPSDMGYGGGGSPPVIPGDAVLVFDVQLLGVY</sequence>
<reference evidence="9" key="1">
    <citation type="submission" date="2018-09" db="EMBL/GenBank/DDBJ databases">
        <authorList>
            <person name="Livingstone P.G."/>
            <person name="Whitworth D.E."/>
        </authorList>
    </citation>
    <scope>NUCLEOTIDE SEQUENCE [LARGE SCALE GENOMIC DNA]</scope>
    <source>
        <strain evidence="9">CA054A</strain>
    </source>
</reference>
<comment type="catalytic activity">
    <reaction evidence="1 5 6">
        <text>[protein]-peptidylproline (omega=180) = [protein]-peptidylproline (omega=0)</text>
        <dbReference type="Rhea" id="RHEA:16237"/>
        <dbReference type="Rhea" id="RHEA-COMP:10747"/>
        <dbReference type="Rhea" id="RHEA-COMP:10748"/>
        <dbReference type="ChEBI" id="CHEBI:83833"/>
        <dbReference type="ChEBI" id="CHEBI:83834"/>
        <dbReference type="EC" id="5.2.1.8"/>
    </reaction>
</comment>
<evidence type="ECO:0000256" key="1">
    <source>
        <dbReference type="ARBA" id="ARBA00000971"/>
    </source>
</evidence>
<gene>
    <name evidence="8" type="ORF">D7V88_32905</name>
</gene>
<organism evidence="8 9">
    <name type="scientific">Corallococcus terminator</name>
    <dbReference type="NCBI Taxonomy" id="2316733"/>
    <lineage>
        <taxon>Bacteria</taxon>
        <taxon>Pseudomonadati</taxon>
        <taxon>Myxococcota</taxon>
        <taxon>Myxococcia</taxon>
        <taxon>Myxococcales</taxon>
        <taxon>Cystobacterineae</taxon>
        <taxon>Myxococcaceae</taxon>
        <taxon>Corallococcus</taxon>
    </lineage>
</organism>
<evidence type="ECO:0000313" key="9">
    <source>
        <dbReference type="Proteomes" id="UP000268094"/>
    </source>
</evidence>
<dbReference type="AlphaFoldDB" id="A0A3A8HZG7"/>